<evidence type="ECO:0000313" key="13">
    <source>
        <dbReference type="EMBL" id="TFL04872.1"/>
    </source>
</evidence>
<organism evidence="13 14">
    <name type="scientific">Pterulicium gracile</name>
    <dbReference type="NCBI Taxonomy" id="1884261"/>
    <lineage>
        <taxon>Eukaryota</taxon>
        <taxon>Fungi</taxon>
        <taxon>Dikarya</taxon>
        <taxon>Basidiomycota</taxon>
        <taxon>Agaricomycotina</taxon>
        <taxon>Agaricomycetes</taxon>
        <taxon>Agaricomycetidae</taxon>
        <taxon>Agaricales</taxon>
        <taxon>Pleurotineae</taxon>
        <taxon>Pterulaceae</taxon>
        <taxon>Pterulicium</taxon>
    </lineage>
</organism>
<feature type="transmembrane region" description="Helical" evidence="10">
    <location>
        <begin position="127"/>
        <end position="150"/>
    </location>
</feature>
<evidence type="ECO:0000256" key="1">
    <source>
        <dbReference type="ARBA" id="ARBA00004141"/>
    </source>
</evidence>
<dbReference type="InterPro" id="IPR036640">
    <property type="entry name" value="ABC1_TM_sf"/>
</dbReference>
<feature type="compositionally biased region" description="Polar residues" evidence="9">
    <location>
        <begin position="929"/>
        <end position="942"/>
    </location>
</feature>
<evidence type="ECO:0000256" key="6">
    <source>
        <dbReference type="ARBA" id="ARBA00022989"/>
    </source>
</evidence>
<evidence type="ECO:0000256" key="2">
    <source>
        <dbReference type="ARBA" id="ARBA00022448"/>
    </source>
</evidence>
<dbReference type="InterPro" id="IPR017871">
    <property type="entry name" value="ABC_transporter-like_CS"/>
</dbReference>
<dbReference type="Pfam" id="PF00664">
    <property type="entry name" value="ABC_membrane"/>
    <property type="match status" value="1"/>
</dbReference>
<dbReference type="PANTHER" id="PTHR24221">
    <property type="entry name" value="ATP-BINDING CASSETTE SUB-FAMILY B"/>
    <property type="match status" value="1"/>
</dbReference>
<dbReference type="InterPro" id="IPR027417">
    <property type="entry name" value="P-loop_NTPase"/>
</dbReference>
<reference evidence="13 14" key="1">
    <citation type="journal article" date="2019" name="Nat. Ecol. Evol.">
        <title>Megaphylogeny resolves global patterns of mushroom evolution.</title>
        <authorList>
            <person name="Varga T."/>
            <person name="Krizsan K."/>
            <person name="Foldi C."/>
            <person name="Dima B."/>
            <person name="Sanchez-Garcia M."/>
            <person name="Sanchez-Ramirez S."/>
            <person name="Szollosi G.J."/>
            <person name="Szarkandi J.G."/>
            <person name="Papp V."/>
            <person name="Albert L."/>
            <person name="Andreopoulos W."/>
            <person name="Angelini C."/>
            <person name="Antonin V."/>
            <person name="Barry K.W."/>
            <person name="Bougher N.L."/>
            <person name="Buchanan P."/>
            <person name="Buyck B."/>
            <person name="Bense V."/>
            <person name="Catcheside P."/>
            <person name="Chovatia M."/>
            <person name="Cooper J."/>
            <person name="Damon W."/>
            <person name="Desjardin D."/>
            <person name="Finy P."/>
            <person name="Geml J."/>
            <person name="Haridas S."/>
            <person name="Hughes K."/>
            <person name="Justo A."/>
            <person name="Karasinski D."/>
            <person name="Kautmanova I."/>
            <person name="Kiss B."/>
            <person name="Kocsube S."/>
            <person name="Kotiranta H."/>
            <person name="LaButti K.M."/>
            <person name="Lechner B.E."/>
            <person name="Liimatainen K."/>
            <person name="Lipzen A."/>
            <person name="Lukacs Z."/>
            <person name="Mihaltcheva S."/>
            <person name="Morgado L.N."/>
            <person name="Niskanen T."/>
            <person name="Noordeloos M.E."/>
            <person name="Ohm R.A."/>
            <person name="Ortiz-Santana B."/>
            <person name="Ovrebo C."/>
            <person name="Racz N."/>
            <person name="Riley R."/>
            <person name="Savchenko A."/>
            <person name="Shiryaev A."/>
            <person name="Soop K."/>
            <person name="Spirin V."/>
            <person name="Szebenyi C."/>
            <person name="Tomsovsky M."/>
            <person name="Tulloss R.E."/>
            <person name="Uehling J."/>
            <person name="Grigoriev I.V."/>
            <person name="Vagvolgyi C."/>
            <person name="Papp T."/>
            <person name="Martin F.M."/>
            <person name="Miettinen O."/>
            <person name="Hibbett D.S."/>
            <person name="Nagy L.G."/>
        </authorList>
    </citation>
    <scope>NUCLEOTIDE SEQUENCE [LARGE SCALE GENOMIC DNA]</scope>
    <source>
        <strain evidence="13 14">CBS 309.79</strain>
    </source>
</reference>
<keyword evidence="3 10" id="KW-0812">Transmembrane</keyword>
<feature type="compositionally biased region" description="Basic and acidic residues" evidence="9">
    <location>
        <begin position="278"/>
        <end position="289"/>
    </location>
</feature>
<feature type="region of interest" description="Disordered" evidence="9">
    <location>
        <begin position="871"/>
        <end position="913"/>
    </location>
</feature>
<proteinExistence type="inferred from homology"/>
<dbReference type="GO" id="GO:0005524">
    <property type="term" value="F:ATP binding"/>
    <property type="evidence" value="ECO:0007669"/>
    <property type="project" value="UniProtKB-KW"/>
</dbReference>
<dbReference type="Gene3D" id="1.20.1560.10">
    <property type="entry name" value="ABC transporter type 1, transmembrane domain"/>
    <property type="match status" value="1"/>
</dbReference>
<dbReference type="Gene3D" id="3.40.50.300">
    <property type="entry name" value="P-loop containing nucleotide triphosphate hydrolases"/>
    <property type="match status" value="1"/>
</dbReference>
<feature type="transmembrane region" description="Helical" evidence="10">
    <location>
        <begin position="352"/>
        <end position="374"/>
    </location>
</feature>
<dbReference type="PROSITE" id="PS00211">
    <property type="entry name" value="ABC_TRANSPORTER_1"/>
    <property type="match status" value="1"/>
</dbReference>
<evidence type="ECO:0000259" key="11">
    <source>
        <dbReference type="PROSITE" id="PS50893"/>
    </source>
</evidence>
<dbReference type="PROSITE" id="PS50929">
    <property type="entry name" value="ABC_TM1F"/>
    <property type="match status" value="1"/>
</dbReference>
<feature type="compositionally biased region" description="Polar residues" evidence="9">
    <location>
        <begin position="873"/>
        <end position="885"/>
    </location>
</feature>
<dbReference type="GO" id="GO:0140359">
    <property type="term" value="F:ABC-type transporter activity"/>
    <property type="evidence" value="ECO:0007669"/>
    <property type="project" value="InterPro"/>
</dbReference>
<dbReference type="SMART" id="SM00382">
    <property type="entry name" value="AAA"/>
    <property type="match status" value="1"/>
</dbReference>
<keyword evidence="5" id="KW-0067">ATP-binding</keyword>
<feature type="domain" description="ABC transmembrane type-1" evidence="12">
    <location>
        <begin position="317"/>
        <end position="600"/>
    </location>
</feature>
<evidence type="ECO:0008006" key="15">
    <source>
        <dbReference type="Google" id="ProtNLM"/>
    </source>
</evidence>
<evidence type="ECO:0000256" key="10">
    <source>
        <dbReference type="SAM" id="Phobius"/>
    </source>
</evidence>
<dbReference type="EMBL" id="ML178818">
    <property type="protein sequence ID" value="TFL04872.1"/>
    <property type="molecule type" value="Genomic_DNA"/>
</dbReference>
<dbReference type="InterPro" id="IPR039421">
    <property type="entry name" value="Type_1_exporter"/>
</dbReference>
<dbReference type="FunFam" id="3.40.50.300:FF:000287">
    <property type="entry name" value="Multidrug ABC transporter ATP-binding protein"/>
    <property type="match status" value="1"/>
</dbReference>
<evidence type="ECO:0000256" key="4">
    <source>
        <dbReference type="ARBA" id="ARBA00022741"/>
    </source>
</evidence>
<dbReference type="GO" id="GO:0016887">
    <property type="term" value="F:ATP hydrolysis activity"/>
    <property type="evidence" value="ECO:0007669"/>
    <property type="project" value="InterPro"/>
</dbReference>
<evidence type="ECO:0000256" key="5">
    <source>
        <dbReference type="ARBA" id="ARBA00022840"/>
    </source>
</evidence>
<dbReference type="GO" id="GO:0016020">
    <property type="term" value="C:membrane"/>
    <property type="evidence" value="ECO:0007669"/>
    <property type="project" value="UniProtKB-SubCell"/>
</dbReference>
<feature type="compositionally biased region" description="Polar residues" evidence="9">
    <location>
        <begin position="1051"/>
        <end position="1064"/>
    </location>
</feature>
<evidence type="ECO:0000256" key="3">
    <source>
        <dbReference type="ARBA" id="ARBA00022692"/>
    </source>
</evidence>
<keyword evidence="4" id="KW-0547">Nucleotide-binding</keyword>
<feature type="transmembrane region" description="Helical" evidence="10">
    <location>
        <begin position="455"/>
        <end position="476"/>
    </location>
</feature>
<name>A0A5C3QSL3_9AGAR</name>
<dbReference type="OrthoDB" id="6500128at2759"/>
<keyword evidence="2" id="KW-0813">Transport</keyword>
<evidence type="ECO:0000256" key="8">
    <source>
        <dbReference type="ARBA" id="ARBA00024363"/>
    </source>
</evidence>
<sequence length="1112" mass="120755">MFPYPLGIFLTRILSPTAVLLATASLTIYRAPVALPLSDQNPITSVVVATRLPRRSLILALLSLAALTYLVDGLVFTIYTVINKAWPTRTGIEVNSILGLVSFAGLAALGAWKEVTQSPKFWFATRLKIAIAASLVLDLLMVVASMFVFRDEQDKPHIPERPSPWIPIEASVHFVIPAIRVLLLAPLLFALAFPRVVYTPAQIDDEEVSIAAPVPVSATSLLLPTSSPQTSAGLSPFAHSQSDATKYGTFSSTRSSGLLGHSAPTSRAPTPAPSAKAGEQRPELTPDPSWRELGKRIGNISPYLWPSKSKKLQMLALICILIVVAGRAVNAAVPYILASVVGSLEDGTYDTLWFYLGGYVVLRFLQGSGGLAALRDVLWTPVMQYSDLEMSQLSFDHLLNLSFAFHTRRKTGEVLRILDRGSAINRILELLLFNIVPIFVDIIIALVMFSIKFEWTLTVIIFFVMASYVIISVVLTRWRTKIRRQMNERDVVTRGIHTDVLLNYETVKYFGGEEHEGERYRKAFQDYQVLEYSVVQSLNLLNLAQNLIITVGLLLGSMIVAFRVTEGHSGSRDFVYFITYLAQLYGPLNTLGSTYRSVNQALIDTEKLLALLNEPTDVNDAPGAPDLVIGNGEIEFENVNFSYDGRTTALDNVSFKVPKGSSVALVGESGSGKSTILRLLYRFYDLKDGEGRIMIDGQDIRNVTQASLRRAIGVIPQDSILFNSSISYNIGYGKFGSSSDEIEAAARSAQMHERIMSFPDGYMTKVGERGVRLSGGEKQRVSIARTLLKNPPILLLDEATSALDTSTEKDIQKALQELQVGRSSLAIAHRLSTIATADTILVMREGRIVEQGKHADLIERGGAFAAMHRDQSLTHGSEGTATPDRTSPPELAPETGNTDNEEKSSAAGTEGQPSYAAVVAETASPVVDTNPTAIAFPSSSEEQPAAAEDDKAPVSPPTPAKEEEKPLPFPVSTAEEDQAPLGALSFPTSGDDRSSVASPDLPQDTPASPLQGVTFDDSVHSSRVGSPDPESEPKRKRISSQNFQRLARRISVTTRRQGSTSSILPSLLKRDSQQGKPGITNDNSEGGSLVDSPASSVKGEGKGKNKKSKSKK</sequence>
<dbReference type="SUPFAM" id="SSF90123">
    <property type="entry name" value="ABC transporter transmembrane region"/>
    <property type="match status" value="1"/>
</dbReference>
<dbReference type="Proteomes" id="UP000305067">
    <property type="component" value="Unassembled WGS sequence"/>
</dbReference>
<dbReference type="Pfam" id="PF00005">
    <property type="entry name" value="ABC_tran"/>
    <property type="match status" value="1"/>
</dbReference>
<evidence type="ECO:0000256" key="7">
    <source>
        <dbReference type="ARBA" id="ARBA00023136"/>
    </source>
</evidence>
<keyword evidence="6 10" id="KW-1133">Transmembrane helix</keyword>
<comment type="subcellular location">
    <subcellularLocation>
        <location evidence="1">Membrane</location>
        <topology evidence="1">Multi-pass membrane protein</topology>
    </subcellularLocation>
</comment>
<evidence type="ECO:0000256" key="9">
    <source>
        <dbReference type="SAM" id="MobiDB-lite"/>
    </source>
</evidence>
<feature type="region of interest" description="Disordered" evidence="9">
    <location>
        <begin position="929"/>
        <end position="1112"/>
    </location>
</feature>
<dbReference type="AlphaFoldDB" id="A0A5C3QSL3"/>
<comment type="similarity">
    <text evidence="8">Belongs to the ABC transporter superfamily. ABCB family. Heavy Metal importer (TC 3.A.1.210) subfamily.</text>
</comment>
<dbReference type="PROSITE" id="PS50893">
    <property type="entry name" value="ABC_TRANSPORTER_2"/>
    <property type="match status" value="1"/>
</dbReference>
<dbReference type="InterPro" id="IPR011527">
    <property type="entry name" value="ABC1_TM_dom"/>
</dbReference>
<dbReference type="CDD" id="cd18583">
    <property type="entry name" value="ABC_6TM_HMT1"/>
    <property type="match status" value="1"/>
</dbReference>
<gene>
    <name evidence="13" type="ORF">BDV98DRAFT_562962</name>
</gene>
<evidence type="ECO:0000259" key="12">
    <source>
        <dbReference type="PROSITE" id="PS50929"/>
    </source>
</evidence>
<dbReference type="STRING" id="1884261.A0A5C3QSL3"/>
<evidence type="ECO:0000313" key="14">
    <source>
        <dbReference type="Proteomes" id="UP000305067"/>
    </source>
</evidence>
<dbReference type="InterPro" id="IPR003439">
    <property type="entry name" value="ABC_transporter-like_ATP-bd"/>
</dbReference>
<feature type="transmembrane region" description="Helical" evidence="10">
    <location>
        <begin position="430"/>
        <end position="449"/>
    </location>
</feature>
<feature type="transmembrane region" description="Helical" evidence="10">
    <location>
        <begin position="540"/>
        <end position="562"/>
    </location>
</feature>
<feature type="transmembrane region" description="Helical" evidence="10">
    <location>
        <begin position="314"/>
        <end position="337"/>
    </location>
</feature>
<feature type="transmembrane region" description="Helical" evidence="10">
    <location>
        <begin position="6"/>
        <end position="29"/>
    </location>
</feature>
<keyword evidence="7 10" id="KW-0472">Membrane</keyword>
<protein>
    <recommendedName>
        <fullName evidence="15">P-loop containing nucleoside triphosphate hydrolase protein</fullName>
    </recommendedName>
</protein>
<feature type="transmembrane region" description="Helical" evidence="10">
    <location>
        <begin position="57"/>
        <end position="82"/>
    </location>
</feature>
<dbReference type="PANTHER" id="PTHR24221:SF648">
    <property type="entry name" value="ABC-TYPE TRANSPORTER ATR1"/>
    <property type="match status" value="1"/>
</dbReference>
<dbReference type="InterPro" id="IPR003593">
    <property type="entry name" value="AAA+_ATPase"/>
</dbReference>
<accession>A0A5C3QSL3</accession>
<dbReference type="SUPFAM" id="SSF52540">
    <property type="entry name" value="P-loop containing nucleoside triphosphate hydrolases"/>
    <property type="match status" value="1"/>
</dbReference>
<feature type="compositionally biased region" description="Low complexity" evidence="9">
    <location>
        <begin position="262"/>
        <end position="275"/>
    </location>
</feature>
<feature type="domain" description="ABC transporter" evidence="11">
    <location>
        <begin position="634"/>
        <end position="870"/>
    </location>
</feature>
<feature type="region of interest" description="Disordered" evidence="9">
    <location>
        <begin position="254"/>
        <end position="289"/>
    </location>
</feature>
<keyword evidence="14" id="KW-1185">Reference proteome</keyword>
<feature type="transmembrane region" description="Helical" evidence="10">
    <location>
        <begin position="94"/>
        <end position="115"/>
    </location>
</feature>